<gene>
    <name evidence="1" type="ORF">AYI68_g2916</name>
</gene>
<dbReference type="AlphaFoldDB" id="A0A1R0H1E2"/>
<proteinExistence type="predicted"/>
<accession>A0A1R0H1E2</accession>
<name>A0A1R0H1E2_9FUNG</name>
<organism evidence="1 2">
    <name type="scientific">Smittium mucronatum</name>
    <dbReference type="NCBI Taxonomy" id="133383"/>
    <lineage>
        <taxon>Eukaryota</taxon>
        <taxon>Fungi</taxon>
        <taxon>Fungi incertae sedis</taxon>
        <taxon>Zoopagomycota</taxon>
        <taxon>Kickxellomycotina</taxon>
        <taxon>Harpellomycetes</taxon>
        <taxon>Harpellales</taxon>
        <taxon>Legeriomycetaceae</taxon>
        <taxon>Smittium</taxon>
    </lineage>
</organism>
<protein>
    <submittedName>
        <fullName evidence="1">Uncharacterized protein</fullName>
    </submittedName>
</protein>
<keyword evidence="2" id="KW-1185">Reference proteome</keyword>
<dbReference type="Proteomes" id="UP000187455">
    <property type="component" value="Unassembled WGS sequence"/>
</dbReference>
<sequence>MGQVQITRVSAYLDDFLIFMDTREVFTNNMAMNFDQHHGNGVEITPKQDQIFTQYELMDDDRCPNGACCQESIFLEESPKRMELTLIPTRES</sequence>
<evidence type="ECO:0000313" key="2">
    <source>
        <dbReference type="Proteomes" id="UP000187455"/>
    </source>
</evidence>
<comment type="caution">
    <text evidence="1">The sequence shown here is derived from an EMBL/GenBank/DDBJ whole genome shotgun (WGS) entry which is preliminary data.</text>
</comment>
<reference evidence="1 2" key="1">
    <citation type="journal article" date="2016" name="Mol. Biol. Evol.">
        <title>Genome-Wide Survey of Gut Fungi (Harpellales) Reveals the First Horizontally Transferred Ubiquitin Gene from a Mosquito Host.</title>
        <authorList>
            <person name="Wang Y."/>
            <person name="White M.M."/>
            <person name="Kvist S."/>
            <person name="Moncalvo J.M."/>
        </authorList>
    </citation>
    <scope>NUCLEOTIDE SEQUENCE [LARGE SCALE GENOMIC DNA]</scope>
    <source>
        <strain evidence="1 2">ALG-7-W6</strain>
    </source>
</reference>
<dbReference type="EMBL" id="LSSL01001158">
    <property type="protein sequence ID" value="OLY82958.1"/>
    <property type="molecule type" value="Genomic_DNA"/>
</dbReference>
<evidence type="ECO:0000313" key="1">
    <source>
        <dbReference type="EMBL" id="OLY82958.1"/>
    </source>
</evidence>